<dbReference type="Proteomes" id="UP000675781">
    <property type="component" value="Unassembled WGS sequence"/>
</dbReference>
<organism evidence="1 2">
    <name type="scientific">Actinospica durhamensis</name>
    <dbReference type="NCBI Taxonomy" id="1508375"/>
    <lineage>
        <taxon>Bacteria</taxon>
        <taxon>Bacillati</taxon>
        <taxon>Actinomycetota</taxon>
        <taxon>Actinomycetes</taxon>
        <taxon>Catenulisporales</taxon>
        <taxon>Actinospicaceae</taxon>
        <taxon>Actinospica</taxon>
    </lineage>
</organism>
<name>A0A941IQK6_9ACTN</name>
<evidence type="ECO:0008006" key="3">
    <source>
        <dbReference type="Google" id="ProtNLM"/>
    </source>
</evidence>
<dbReference type="EMBL" id="JAGSOG010000228">
    <property type="protein sequence ID" value="MBR7837765.1"/>
    <property type="molecule type" value="Genomic_DNA"/>
</dbReference>
<keyword evidence="2" id="KW-1185">Reference proteome</keyword>
<sequence>MDRHRAVQAHPRRGARSAGVLDLVLCATAAARGLVVLHDDKDFDTVARVLPEVSTLRITDALPGRPAPA</sequence>
<protein>
    <recommendedName>
        <fullName evidence="3">PIN domain-containing protein</fullName>
    </recommendedName>
</protein>
<accession>A0A941IQK6</accession>
<proteinExistence type="predicted"/>
<reference evidence="1" key="1">
    <citation type="submission" date="2021-04" db="EMBL/GenBank/DDBJ databases">
        <title>Genome based classification of Actinospica acidithermotolerans sp. nov., an actinobacterium isolated from an Indonesian hot spring.</title>
        <authorList>
            <person name="Kusuma A.B."/>
            <person name="Putra K.E."/>
            <person name="Nafisah S."/>
            <person name="Loh J."/>
            <person name="Nouioui I."/>
            <person name="Goodfellow M."/>
        </authorList>
    </citation>
    <scope>NUCLEOTIDE SEQUENCE</scope>
    <source>
        <strain evidence="1">CSCA 57</strain>
    </source>
</reference>
<dbReference type="RefSeq" id="WP_212532232.1">
    <property type="nucleotide sequence ID" value="NZ_JAGSOG010000228.1"/>
</dbReference>
<evidence type="ECO:0000313" key="2">
    <source>
        <dbReference type="Proteomes" id="UP000675781"/>
    </source>
</evidence>
<dbReference type="Gene3D" id="3.40.50.1010">
    <property type="entry name" value="5'-nuclease"/>
    <property type="match status" value="1"/>
</dbReference>
<dbReference type="AlphaFoldDB" id="A0A941IQK6"/>
<comment type="caution">
    <text evidence="1">The sequence shown here is derived from an EMBL/GenBank/DDBJ whole genome shotgun (WGS) entry which is preliminary data.</text>
</comment>
<gene>
    <name evidence="1" type="ORF">KDL01_31105</name>
</gene>
<evidence type="ECO:0000313" key="1">
    <source>
        <dbReference type="EMBL" id="MBR7837765.1"/>
    </source>
</evidence>